<dbReference type="InterPro" id="IPR029061">
    <property type="entry name" value="THDP-binding"/>
</dbReference>
<dbReference type="PANTHER" id="PTHR11516">
    <property type="entry name" value="PYRUVATE DEHYDROGENASE E1 COMPONENT, ALPHA SUBUNIT BACTERIAL AND ORGANELLAR"/>
    <property type="match status" value="1"/>
</dbReference>
<keyword evidence="3" id="KW-0786">Thiamine pyrophosphate</keyword>
<evidence type="ECO:0000313" key="8">
    <source>
        <dbReference type="Proteomes" id="UP001059971"/>
    </source>
</evidence>
<dbReference type="EMBL" id="AP018817">
    <property type="protein sequence ID" value="BBF69721.1"/>
    <property type="molecule type" value="Genomic_DNA"/>
</dbReference>
<dbReference type="RefSeq" id="WP_261934255.1">
    <property type="nucleotide sequence ID" value="NZ_AP018817.1"/>
</dbReference>
<dbReference type="Gene3D" id="3.40.50.970">
    <property type="match status" value="1"/>
</dbReference>
<sequence>MQNDVQSEAYLRMLKIRGFEQAVTRLVTEGEVPGAVHTSIGQEAAIVGACMALKLDDYISGTHRSHGHPIGKGADLKPLMAEILGKATGICKGRGGSMHFTDKSVGSIGESAIVGGGIPIATGAALTAQVRNSGQVALTFFGDGASNEGVLAECLNMAAVWKLPIIFFCENNGYAAVTSAAASHGQPDIAKRGEGYGVPGVIVDGQDFAAVHAVTEAAVARARRGDGPTLIEAKTYRFDEHCVGLFIKGGYRPAEEIDHFRNERDPVTLLRNSLLADGMSERAVVEIEAQAAGLIEEAVAFAKESPFPDPQEAFELVHANPIPIRR</sequence>
<evidence type="ECO:0000256" key="5">
    <source>
        <dbReference type="ARBA" id="ARBA00051231"/>
    </source>
</evidence>
<evidence type="ECO:0000313" key="7">
    <source>
        <dbReference type="EMBL" id="BBF69721.1"/>
    </source>
</evidence>
<dbReference type="InterPro" id="IPR050642">
    <property type="entry name" value="PDH_E1_Alpha_Subunit"/>
</dbReference>
<keyword evidence="8" id="KW-1185">Reference proteome</keyword>
<evidence type="ECO:0000256" key="1">
    <source>
        <dbReference type="ARBA" id="ARBA00001964"/>
    </source>
</evidence>
<dbReference type="PANTHER" id="PTHR11516:SF60">
    <property type="entry name" value="PYRUVATE DEHYDROGENASE E1 COMPONENT SUBUNIT ALPHA"/>
    <property type="match status" value="1"/>
</dbReference>
<dbReference type="CDD" id="cd02000">
    <property type="entry name" value="TPP_E1_PDC_ADC_BCADC"/>
    <property type="match status" value="1"/>
</dbReference>
<name>A0ABN5WJK4_9SPHN</name>
<organism evidence="7 8">
    <name type="scientific">Sphingomonas bisphenolicum</name>
    <dbReference type="NCBI Taxonomy" id="296544"/>
    <lineage>
        <taxon>Bacteria</taxon>
        <taxon>Pseudomonadati</taxon>
        <taxon>Pseudomonadota</taxon>
        <taxon>Alphaproteobacteria</taxon>
        <taxon>Sphingomonadales</taxon>
        <taxon>Sphingomonadaceae</taxon>
        <taxon>Sphingomonas</taxon>
    </lineage>
</organism>
<dbReference type="Pfam" id="PF00676">
    <property type="entry name" value="E1_dh"/>
    <property type="match status" value="1"/>
</dbReference>
<dbReference type="SUPFAM" id="SSF52518">
    <property type="entry name" value="Thiamin diphosphate-binding fold (THDP-binding)"/>
    <property type="match status" value="1"/>
</dbReference>
<evidence type="ECO:0000259" key="6">
    <source>
        <dbReference type="Pfam" id="PF00676"/>
    </source>
</evidence>
<feature type="domain" description="Dehydrogenase E1 component" evidence="6">
    <location>
        <begin position="12"/>
        <end position="310"/>
    </location>
</feature>
<gene>
    <name evidence="7" type="ORF">SBA_ch1_19210</name>
</gene>
<accession>A0ABN5WJK4</accession>
<keyword evidence="2" id="KW-0560">Oxidoreductase</keyword>
<protein>
    <submittedName>
        <fullName evidence="7">Acetoin:2,6-dichlorophenolindophenol oxidoreductase subunit alpha</fullName>
    </submittedName>
</protein>
<comment type="function">
    <text evidence="4">The pyruvate dehydrogenase complex catalyzes the overall conversion of pyruvate to acetyl-CoA and CO(2). It contains multiple copies of three enzymatic components: pyruvate dehydrogenase (E1), dihydrolipoamide acetyltransferase (E2) and lipoamide dehydrogenase (E3).</text>
</comment>
<proteinExistence type="predicted"/>
<evidence type="ECO:0000256" key="4">
    <source>
        <dbReference type="ARBA" id="ARBA00025211"/>
    </source>
</evidence>
<comment type="cofactor">
    <cofactor evidence="1">
        <name>thiamine diphosphate</name>
        <dbReference type="ChEBI" id="CHEBI:58937"/>
    </cofactor>
</comment>
<reference evidence="7" key="1">
    <citation type="submission" date="2018-07" db="EMBL/GenBank/DDBJ databases">
        <title>Complete genome sequence of Sphingomonas bisphenolicum strain AO1, a bisphenol A degradative bacterium isolated from Japanese farm field.</title>
        <authorList>
            <person name="Murakami M."/>
            <person name="Koh M."/>
            <person name="Koba S."/>
            <person name="Matsumura Y."/>
        </authorList>
    </citation>
    <scope>NUCLEOTIDE SEQUENCE</scope>
    <source>
        <strain evidence="7">AO1</strain>
    </source>
</reference>
<dbReference type="Proteomes" id="UP001059971">
    <property type="component" value="Chromosome 1"/>
</dbReference>
<comment type="catalytic activity">
    <reaction evidence="5">
        <text>N(6)-[(R)-lipoyl]-L-lysyl-[protein] + pyruvate + H(+) = N(6)-[(R)-S(8)-acetyldihydrolipoyl]-L-lysyl-[protein] + CO2</text>
        <dbReference type="Rhea" id="RHEA:19189"/>
        <dbReference type="Rhea" id="RHEA-COMP:10474"/>
        <dbReference type="Rhea" id="RHEA-COMP:10478"/>
        <dbReference type="ChEBI" id="CHEBI:15361"/>
        <dbReference type="ChEBI" id="CHEBI:15378"/>
        <dbReference type="ChEBI" id="CHEBI:16526"/>
        <dbReference type="ChEBI" id="CHEBI:83099"/>
        <dbReference type="ChEBI" id="CHEBI:83111"/>
        <dbReference type="EC" id="1.2.4.1"/>
    </reaction>
</comment>
<dbReference type="InterPro" id="IPR001017">
    <property type="entry name" value="DH_E1"/>
</dbReference>
<evidence type="ECO:0000256" key="3">
    <source>
        <dbReference type="ARBA" id="ARBA00023052"/>
    </source>
</evidence>
<evidence type="ECO:0000256" key="2">
    <source>
        <dbReference type="ARBA" id="ARBA00023002"/>
    </source>
</evidence>